<keyword evidence="1" id="KW-0799">Topoisomerase</keyword>
<evidence type="ECO:0000313" key="5">
    <source>
        <dbReference type="EMBL" id="MPM24202.1"/>
    </source>
</evidence>
<feature type="domain" description="Topo IA-type catalytic" evidence="4">
    <location>
        <begin position="1"/>
        <end position="305"/>
    </location>
</feature>
<dbReference type="InterPro" id="IPR000380">
    <property type="entry name" value="Topo_IA"/>
</dbReference>
<protein>
    <submittedName>
        <fullName evidence="5">DNA topoisomerase 1</fullName>
        <ecNumber evidence="5">5.6.2.2</ecNumber>
    </submittedName>
</protein>
<dbReference type="PRINTS" id="PR00417">
    <property type="entry name" value="PRTPISMRASEI"/>
</dbReference>
<dbReference type="AlphaFoldDB" id="A0A644Y6J8"/>
<dbReference type="InterPro" id="IPR013825">
    <property type="entry name" value="Topo_IA_cen_sub2"/>
</dbReference>
<dbReference type="PROSITE" id="PS52039">
    <property type="entry name" value="TOPO_IA_2"/>
    <property type="match status" value="1"/>
</dbReference>
<dbReference type="GO" id="GO:0003677">
    <property type="term" value="F:DNA binding"/>
    <property type="evidence" value="ECO:0007669"/>
    <property type="project" value="UniProtKB-KW"/>
</dbReference>
<dbReference type="InterPro" id="IPR023406">
    <property type="entry name" value="Topo_IA_AS"/>
</dbReference>
<dbReference type="GO" id="GO:0003918">
    <property type="term" value="F:DNA topoisomerase type II (double strand cut, ATP-hydrolyzing) activity"/>
    <property type="evidence" value="ECO:0007669"/>
    <property type="project" value="UniProtKB-EC"/>
</dbReference>
<dbReference type="Pfam" id="PF13368">
    <property type="entry name" value="Toprim_C_rpt"/>
    <property type="match status" value="3"/>
</dbReference>
<dbReference type="InterPro" id="IPR023405">
    <property type="entry name" value="Topo_IA_core_domain"/>
</dbReference>
<evidence type="ECO:0000256" key="1">
    <source>
        <dbReference type="ARBA" id="ARBA00023029"/>
    </source>
</evidence>
<dbReference type="GO" id="GO:0006265">
    <property type="term" value="P:DNA topological change"/>
    <property type="evidence" value="ECO:0007669"/>
    <property type="project" value="InterPro"/>
</dbReference>
<evidence type="ECO:0000256" key="2">
    <source>
        <dbReference type="ARBA" id="ARBA00023125"/>
    </source>
</evidence>
<dbReference type="Pfam" id="PF01131">
    <property type="entry name" value="Topoisom_bac"/>
    <property type="match status" value="1"/>
</dbReference>
<dbReference type="EC" id="5.6.2.2" evidence="5"/>
<sequence>MRVAQNLYESGFITYMRTDSTNLSQLAVNAAKQTITQLYGAEYSKPRQYATKTKGAQEAHEAIRPTYIANQEIEAGPQERKLYNLIWKRTVASQMSDAVIKRTQITINNDKNAEKFTASADRVLFDGFLKLYIESKDDEQDNEESTLLLPELIQGQKMNRIDITASEKYTQKPPRYTEASLVKKLEELGIGRPSTYAPTISTITQRGYIEKGDRPGSERKCVIISLSGDEIKRKEITETFGAEKSKLFPEDIGILVNDFLTENFEAIIDYGFTAKVEEDFDRIAEGKLIWNEVISQFYAPFHKTVEGTLQTSRPANAEKILGTDPKTGKTVLVRLGRFGPLAQIGESDDPEKRFMSLAKGQLIETITLQEALKLFELPRIVGEFEGEEILCASGRFGPYIKFKGTFISIGKANDPYTIDLDTCIELIHNHSKKESEKTIKSFPEKNIEILNGKFGAYIKFDGKNYKIPKGTDPKTLEVDTIMEIVHSAKPKKSK</sequence>
<gene>
    <name evidence="5" type="primary">topA_26</name>
    <name evidence="5" type="ORF">SDC9_70683</name>
</gene>
<keyword evidence="2" id="KW-0238">DNA-binding</keyword>
<dbReference type="PANTHER" id="PTHR42785:SF1">
    <property type="entry name" value="DNA TOPOISOMERASE"/>
    <property type="match status" value="1"/>
</dbReference>
<keyword evidence="3 5" id="KW-0413">Isomerase</keyword>
<evidence type="ECO:0000259" key="4">
    <source>
        <dbReference type="PROSITE" id="PS52039"/>
    </source>
</evidence>
<dbReference type="PANTHER" id="PTHR42785">
    <property type="entry name" value="DNA TOPOISOMERASE, TYPE IA, CORE"/>
    <property type="match status" value="1"/>
</dbReference>
<accession>A0A644Y6J8</accession>
<name>A0A644Y6J8_9ZZZZ</name>
<reference evidence="5" key="1">
    <citation type="submission" date="2019-08" db="EMBL/GenBank/DDBJ databases">
        <authorList>
            <person name="Kucharzyk K."/>
            <person name="Murdoch R.W."/>
            <person name="Higgins S."/>
            <person name="Loffler F."/>
        </authorList>
    </citation>
    <scope>NUCLEOTIDE SEQUENCE</scope>
</reference>
<proteinExistence type="predicted"/>
<dbReference type="InterPro" id="IPR013824">
    <property type="entry name" value="Topo_IA_cen_sub1"/>
</dbReference>
<dbReference type="Gene3D" id="1.10.460.10">
    <property type="entry name" value="Topoisomerase I, domain 2"/>
    <property type="match status" value="2"/>
</dbReference>
<dbReference type="CDD" id="cd00186">
    <property type="entry name" value="TOP1Ac"/>
    <property type="match status" value="1"/>
</dbReference>
<dbReference type="InterPro" id="IPR013826">
    <property type="entry name" value="Topo_IA_cen_sub3"/>
</dbReference>
<organism evidence="5">
    <name type="scientific">bioreactor metagenome</name>
    <dbReference type="NCBI Taxonomy" id="1076179"/>
    <lineage>
        <taxon>unclassified sequences</taxon>
        <taxon>metagenomes</taxon>
        <taxon>ecological metagenomes</taxon>
    </lineage>
</organism>
<dbReference type="PROSITE" id="PS00396">
    <property type="entry name" value="TOPO_IA_1"/>
    <property type="match status" value="1"/>
</dbReference>
<dbReference type="SUPFAM" id="SSF56712">
    <property type="entry name" value="Prokaryotic type I DNA topoisomerase"/>
    <property type="match status" value="1"/>
</dbReference>
<dbReference type="Gene3D" id="1.10.290.10">
    <property type="entry name" value="Topoisomerase I, domain 4"/>
    <property type="match status" value="1"/>
</dbReference>
<dbReference type="SMART" id="SM00437">
    <property type="entry name" value="TOP1Ac"/>
    <property type="match status" value="1"/>
</dbReference>
<dbReference type="Gene3D" id="2.70.20.10">
    <property type="entry name" value="Topoisomerase I, domain 3"/>
    <property type="match status" value="1"/>
</dbReference>
<dbReference type="InterPro" id="IPR025589">
    <property type="entry name" value="Toprim_C_rpt"/>
</dbReference>
<comment type="caution">
    <text evidence="5">The sequence shown here is derived from an EMBL/GenBank/DDBJ whole genome shotgun (WGS) entry which is preliminary data.</text>
</comment>
<dbReference type="InterPro" id="IPR003602">
    <property type="entry name" value="Topo_IA_DNA-bd_dom"/>
</dbReference>
<dbReference type="EMBL" id="VSSQ01004208">
    <property type="protein sequence ID" value="MPM24202.1"/>
    <property type="molecule type" value="Genomic_DNA"/>
</dbReference>
<dbReference type="GO" id="GO:0003917">
    <property type="term" value="F:DNA topoisomerase type I (single strand cut, ATP-independent) activity"/>
    <property type="evidence" value="ECO:0007669"/>
    <property type="project" value="InterPro"/>
</dbReference>
<evidence type="ECO:0000256" key="3">
    <source>
        <dbReference type="ARBA" id="ARBA00023235"/>
    </source>
</evidence>
<dbReference type="InterPro" id="IPR013497">
    <property type="entry name" value="Topo_IA_cen"/>
</dbReference>